<evidence type="ECO:0000313" key="6">
    <source>
        <dbReference type="EMBL" id="CAD8118290.1"/>
    </source>
</evidence>
<evidence type="ECO:0000313" key="7">
    <source>
        <dbReference type="Proteomes" id="UP000692954"/>
    </source>
</evidence>
<dbReference type="GO" id="GO:0005525">
    <property type="term" value="F:GTP binding"/>
    <property type="evidence" value="ECO:0007669"/>
    <property type="project" value="UniProtKB-KW"/>
</dbReference>
<reference evidence="6" key="1">
    <citation type="submission" date="2021-01" db="EMBL/GenBank/DDBJ databases">
        <authorList>
            <consortium name="Genoscope - CEA"/>
            <person name="William W."/>
        </authorList>
    </citation>
    <scope>NUCLEOTIDE SEQUENCE</scope>
</reference>
<dbReference type="PROSITE" id="PS00227">
    <property type="entry name" value="TUBULIN"/>
    <property type="match status" value="1"/>
</dbReference>
<accession>A0A8S1QUY1</accession>
<dbReference type="AlphaFoldDB" id="A0A8S1QUY1"/>
<protein>
    <recommendedName>
        <fullName evidence="5">Tubulin/FtsZ GTPase domain-containing protein</fullName>
    </recommendedName>
</protein>
<keyword evidence="3" id="KW-0547">Nucleotide-binding</keyword>
<keyword evidence="2" id="KW-0493">Microtubule</keyword>
<proteinExistence type="inferred from homology"/>
<gene>
    <name evidence="6" type="ORF">PSON_ATCC_30995.1.T1160175</name>
</gene>
<dbReference type="InterPro" id="IPR003008">
    <property type="entry name" value="Tubulin_FtsZ_GTPase"/>
</dbReference>
<name>A0A8S1QUY1_9CILI</name>
<evidence type="ECO:0000259" key="5">
    <source>
        <dbReference type="SMART" id="SM00864"/>
    </source>
</evidence>
<evidence type="ECO:0000256" key="2">
    <source>
        <dbReference type="ARBA" id="ARBA00022701"/>
    </source>
</evidence>
<dbReference type="GO" id="GO:0005874">
    <property type="term" value="C:microtubule"/>
    <property type="evidence" value="ECO:0007669"/>
    <property type="project" value="UniProtKB-KW"/>
</dbReference>
<dbReference type="SMART" id="SM00864">
    <property type="entry name" value="Tubulin"/>
    <property type="match status" value="1"/>
</dbReference>
<evidence type="ECO:0000256" key="4">
    <source>
        <dbReference type="ARBA" id="ARBA00023134"/>
    </source>
</evidence>
<sequence length="245" mass="28093">MMGDILWKLYAKEQSDTIVKKYIYNESDNNNSPISLYADLDDQMINEVKKNKSIHYKSNSFVTGKEDVGNNNFKTHQTIGKEICDIALNQVRKQVESMDRLDQFIVTSALSGGTGSGFTSLLLERLSLKYNQKIEKNAFLIYPSQRMSNNIVDVYNAVLATNMTLEHCNSVVIFDNQSISAQILLIILTQIIQNHKLSSLTQVQEDIVKLTTINYFLGFVSIQDFIIQFHNMDLWHLLMIIQIRN</sequence>
<dbReference type="InterPro" id="IPR017975">
    <property type="entry name" value="Tubulin_CS"/>
</dbReference>
<dbReference type="InterPro" id="IPR000217">
    <property type="entry name" value="Tubulin"/>
</dbReference>
<dbReference type="Proteomes" id="UP000692954">
    <property type="component" value="Unassembled WGS sequence"/>
</dbReference>
<comment type="caution">
    <text evidence="6">The sequence shown here is derived from an EMBL/GenBank/DDBJ whole genome shotgun (WGS) entry which is preliminary data.</text>
</comment>
<dbReference type="OrthoDB" id="6628532at2759"/>
<keyword evidence="4" id="KW-0342">GTP-binding</keyword>
<feature type="domain" description="Tubulin/FtsZ GTPase" evidence="5">
    <location>
        <begin position="19"/>
        <end position="212"/>
    </location>
</feature>
<comment type="similarity">
    <text evidence="1">Belongs to the tubulin family.</text>
</comment>
<evidence type="ECO:0000256" key="1">
    <source>
        <dbReference type="ARBA" id="ARBA00009636"/>
    </source>
</evidence>
<keyword evidence="7" id="KW-1185">Reference proteome</keyword>
<dbReference type="GO" id="GO:0007017">
    <property type="term" value="P:microtubule-based process"/>
    <property type="evidence" value="ECO:0007669"/>
    <property type="project" value="InterPro"/>
</dbReference>
<dbReference type="PANTHER" id="PTHR11588">
    <property type="entry name" value="TUBULIN"/>
    <property type="match status" value="1"/>
</dbReference>
<dbReference type="Pfam" id="PF00091">
    <property type="entry name" value="Tubulin"/>
    <property type="match status" value="1"/>
</dbReference>
<evidence type="ECO:0000256" key="3">
    <source>
        <dbReference type="ARBA" id="ARBA00022741"/>
    </source>
</evidence>
<organism evidence="6 7">
    <name type="scientific">Paramecium sonneborni</name>
    <dbReference type="NCBI Taxonomy" id="65129"/>
    <lineage>
        <taxon>Eukaryota</taxon>
        <taxon>Sar</taxon>
        <taxon>Alveolata</taxon>
        <taxon>Ciliophora</taxon>
        <taxon>Intramacronucleata</taxon>
        <taxon>Oligohymenophorea</taxon>
        <taxon>Peniculida</taxon>
        <taxon>Parameciidae</taxon>
        <taxon>Paramecium</taxon>
    </lineage>
</organism>
<dbReference type="EMBL" id="CAJJDN010000116">
    <property type="protein sequence ID" value="CAD8118290.1"/>
    <property type="molecule type" value="Genomic_DNA"/>
</dbReference>